<comment type="caution">
    <text evidence="3">The sequence shown here is derived from an EMBL/GenBank/DDBJ whole genome shotgun (WGS) entry which is preliminary data.</text>
</comment>
<organism evidence="3 4">
    <name type="scientific">Chryseolinea lacunae</name>
    <dbReference type="NCBI Taxonomy" id="2801331"/>
    <lineage>
        <taxon>Bacteria</taxon>
        <taxon>Pseudomonadati</taxon>
        <taxon>Bacteroidota</taxon>
        <taxon>Cytophagia</taxon>
        <taxon>Cytophagales</taxon>
        <taxon>Fulvivirgaceae</taxon>
        <taxon>Chryseolinea</taxon>
    </lineage>
</organism>
<keyword evidence="4" id="KW-1185">Reference proteome</keyword>
<evidence type="ECO:0000256" key="1">
    <source>
        <dbReference type="ARBA" id="ARBA00008635"/>
    </source>
</evidence>
<reference evidence="3 4" key="1">
    <citation type="submission" date="2021-01" db="EMBL/GenBank/DDBJ databases">
        <title>Chryseolinea sp. Jin1 Genome sequencing and assembly.</title>
        <authorList>
            <person name="Kim I."/>
        </authorList>
    </citation>
    <scope>NUCLEOTIDE SEQUENCE [LARGE SCALE GENOMIC DNA]</scope>
    <source>
        <strain evidence="3 4">Jin1</strain>
    </source>
</reference>
<evidence type="ECO:0000256" key="2">
    <source>
        <dbReference type="ARBA" id="ARBA00022723"/>
    </source>
</evidence>
<keyword evidence="2" id="KW-0479">Metal-binding</keyword>
<protein>
    <submittedName>
        <fullName evidence="3">Damage-inducible protein DinB</fullName>
    </submittedName>
</protein>
<comment type="similarity">
    <text evidence="1">Belongs to the DinB family.</text>
</comment>
<sequence>MGTTEKTQATFMSPETFLAHWQGHRGLTRRLIEVFPDDKLFTYSIGGMRPFSALVLEMIGMGGEGVKGLATGEWIPYAESEKKFKATTKKELLDLWDSVTEQINSYWPQITPERFQETDKAFGQWEGKVYWLIMYFFDNEIHHRGQGYVYLRGLGIEPPPFWDRHA</sequence>
<dbReference type="InterPro" id="IPR034660">
    <property type="entry name" value="DinB/YfiT-like"/>
</dbReference>
<dbReference type="Gene3D" id="1.20.120.450">
    <property type="entry name" value="dinb family like domain"/>
    <property type="match status" value="1"/>
</dbReference>
<dbReference type="RefSeq" id="WP_202008821.1">
    <property type="nucleotide sequence ID" value="NZ_JAERRB010000003.1"/>
</dbReference>
<proteinExistence type="inferred from homology"/>
<evidence type="ECO:0000313" key="3">
    <source>
        <dbReference type="EMBL" id="MBL0741441.1"/>
    </source>
</evidence>
<dbReference type="InterPro" id="IPR007837">
    <property type="entry name" value="DinB"/>
</dbReference>
<dbReference type="EMBL" id="JAERRB010000003">
    <property type="protein sequence ID" value="MBL0741441.1"/>
    <property type="molecule type" value="Genomic_DNA"/>
</dbReference>
<dbReference type="Pfam" id="PF05163">
    <property type="entry name" value="DinB"/>
    <property type="match status" value="1"/>
</dbReference>
<accession>A0ABS1KT27</accession>
<dbReference type="Proteomes" id="UP000613030">
    <property type="component" value="Unassembled WGS sequence"/>
</dbReference>
<name>A0ABS1KT27_9BACT</name>
<dbReference type="SUPFAM" id="SSF109854">
    <property type="entry name" value="DinB/YfiT-like putative metalloenzymes"/>
    <property type="match status" value="1"/>
</dbReference>
<evidence type="ECO:0000313" key="4">
    <source>
        <dbReference type="Proteomes" id="UP000613030"/>
    </source>
</evidence>
<gene>
    <name evidence="3" type="ORF">JI741_09430</name>
</gene>